<keyword evidence="2" id="KW-0812">Transmembrane</keyword>
<dbReference type="AlphaFoldDB" id="A0AA39PAW1"/>
<sequence>MVIETGIPPDLTDDDKAFMFQVLNADLNCGILYALLYGIYTGMFAVTLWYIFINKCWIRPAVVVVIILIYSLITIEFAAYLSFIRFAFIENGQSFWTVYLILEGAHTATWVMGITASISTGLGDLYMIWCCWMIWGQHWIPVLLPIMSLVTALVSRTILEYHGYVNSPAPTSVSFTMLMVYISFNLATSLSCTLLIIYRIMAVARHAVGRLGVYRRVIEVLVESSALYSMFLILDLAFVICGSDVQWYYLDIVVGTVKGVAPTLLVGRAAAGYTRPTYDSDRSTVSSLHFQTPSENDMASSRPEESSVQSSVLEMDIEARPERQMVSVE</sequence>
<keyword evidence="4" id="KW-1185">Reference proteome</keyword>
<evidence type="ECO:0000313" key="4">
    <source>
        <dbReference type="Proteomes" id="UP001175227"/>
    </source>
</evidence>
<dbReference type="EMBL" id="JAUEPR010000009">
    <property type="protein sequence ID" value="KAK0480817.1"/>
    <property type="molecule type" value="Genomic_DNA"/>
</dbReference>
<feature type="transmembrane region" description="Helical" evidence="2">
    <location>
        <begin position="31"/>
        <end position="52"/>
    </location>
</feature>
<protein>
    <submittedName>
        <fullName evidence="3">Uncharacterized protein</fullName>
    </submittedName>
</protein>
<organism evidence="3 4">
    <name type="scientific">Armillaria novae-zelandiae</name>
    <dbReference type="NCBI Taxonomy" id="153914"/>
    <lineage>
        <taxon>Eukaryota</taxon>
        <taxon>Fungi</taxon>
        <taxon>Dikarya</taxon>
        <taxon>Basidiomycota</taxon>
        <taxon>Agaricomycotina</taxon>
        <taxon>Agaricomycetes</taxon>
        <taxon>Agaricomycetidae</taxon>
        <taxon>Agaricales</taxon>
        <taxon>Marasmiineae</taxon>
        <taxon>Physalacriaceae</taxon>
        <taxon>Armillaria</taxon>
    </lineage>
</organism>
<comment type="caution">
    <text evidence="3">The sequence shown here is derived from an EMBL/GenBank/DDBJ whole genome shotgun (WGS) entry which is preliminary data.</text>
</comment>
<feature type="transmembrane region" description="Helical" evidence="2">
    <location>
        <begin position="178"/>
        <end position="200"/>
    </location>
</feature>
<feature type="compositionally biased region" description="Polar residues" evidence="1">
    <location>
        <begin position="283"/>
        <end position="299"/>
    </location>
</feature>
<accession>A0AA39PAW1</accession>
<gene>
    <name evidence="3" type="ORF">IW261DRAFT_1144346</name>
</gene>
<proteinExistence type="predicted"/>
<feature type="region of interest" description="Disordered" evidence="1">
    <location>
        <begin position="276"/>
        <end position="329"/>
    </location>
</feature>
<evidence type="ECO:0000256" key="2">
    <source>
        <dbReference type="SAM" id="Phobius"/>
    </source>
</evidence>
<name>A0AA39PAW1_9AGAR</name>
<evidence type="ECO:0000256" key="1">
    <source>
        <dbReference type="SAM" id="MobiDB-lite"/>
    </source>
</evidence>
<feature type="transmembrane region" description="Helical" evidence="2">
    <location>
        <begin position="108"/>
        <end position="132"/>
    </location>
</feature>
<evidence type="ECO:0000313" key="3">
    <source>
        <dbReference type="EMBL" id="KAK0480817.1"/>
    </source>
</evidence>
<keyword evidence="2" id="KW-0472">Membrane</keyword>
<reference evidence="3" key="1">
    <citation type="submission" date="2023-06" db="EMBL/GenBank/DDBJ databases">
        <authorList>
            <consortium name="Lawrence Berkeley National Laboratory"/>
            <person name="Ahrendt S."/>
            <person name="Sahu N."/>
            <person name="Indic B."/>
            <person name="Wong-Bajracharya J."/>
            <person name="Merenyi Z."/>
            <person name="Ke H.-M."/>
            <person name="Monk M."/>
            <person name="Kocsube S."/>
            <person name="Drula E."/>
            <person name="Lipzen A."/>
            <person name="Balint B."/>
            <person name="Henrissat B."/>
            <person name="Andreopoulos B."/>
            <person name="Martin F.M."/>
            <person name="Harder C.B."/>
            <person name="Rigling D."/>
            <person name="Ford K.L."/>
            <person name="Foster G.D."/>
            <person name="Pangilinan J."/>
            <person name="Papanicolaou A."/>
            <person name="Barry K."/>
            <person name="LaButti K."/>
            <person name="Viragh M."/>
            <person name="Koriabine M."/>
            <person name="Yan M."/>
            <person name="Riley R."/>
            <person name="Champramary S."/>
            <person name="Plett K.L."/>
            <person name="Tsai I.J."/>
            <person name="Slot J."/>
            <person name="Sipos G."/>
            <person name="Plett J."/>
            <person name="Nagy L.G."/>
            <person name="Grigoriev I.V."/>
        </authorList>
    </citation>
    <scope>NUCLEOTIDE SEQUENCE</scope>
    <source>
        <strain evidence="3">ICMP 16352</strain>
    </source>
</reference>
<feature type="transmembrane region" description="Helical" evidence="2">
    <location>
        <begin position="246"/>
        <end position="266"/>
    </location>
</feature>
<dbReference type="Proteomes" id="UP001175227">
    <property type="component" value="Unassembled WGS sequence"/>
</dbReference>
<feature type="transmembrane region" description="Helical" evidence="2">
    <location>
        <begin position="220"/>
        <end position="240"/>
    </location>
</feature>
<feature type="transmembrane region" description="Helical" evidence="2">
    <location>
        <begin position="139"/>
        <end position="158"/>
    </location>
</feature>
<keyword evidence="2" id="KW-1133">Transmembrane helix</keyword>
<feature type="transmembrane region" description="Helical" evidence="2">
    <location>
        <begin position="64"/>
        <end position="88"/>
    </location>
</feature>